<dbReference type="AlphaFoldDB" id="A0A4Y2I0E7"/>
<protein>
    <submittedName>
        <fullName evidence="1">Uncharacterized protein</fullName>
    </submittedName>
</protein>
<name>A0A4Y2I0E7_ARAVE</name>
<dbReference type="OrthoDB" id="6436694at2759"/>
<evidence type="ECO:0000313" key="1">
    <source>
        <dbReference type="EMBL" id="GBM71314.1"/>
    </source>
</evidence>
<accession>A0A4Y2I0E7</accession>
<proteinExistence type="predicted"/>
<dbReference type="EMBL" id="BGPR01002306">
    <property type="protein sequence ID" value="GBM71314.1"/>
    <property type="molecule type" value="Genomic_DNA"/>
</dbReference>
<sequence>MARQRKDYNLLLLSAKCIECVVNEFTDLDEVSAKFLYADILIAVKKVISDDKIDCLMNLSLVLNEISKIMNDEDIKNYQHSDRIGNFNLVSLACKNKAIKVLEYIFSDKLQTLYNLSIKISGFRKNELLLSVKDEFSHNAFYYAIRSNMTDLLNILVEKWRSQYNDEVLDDILSQSYKELKLRNVSLTREMQLFVQSKILDLRFFHESTAGSCETGNSWIEIKERIELIVRYIQSIKNDYWDQDLDEKFIFIAEFIAKSIHILKELLRSTYDRLPWEEIEFCLILFIRCCKNSSESNLVYNCVLNKKQLLMHLFNFSVVLGAQHHKFENSDVMQLAKSVTLPRDNVIDKIIENNSEFRELYDDYEKIRNFCSLEVIKTYTDLIESSDTTGKRRHLLVSRLLQVMGEHLKNTLYSPNLSTTAANALLASLPLGTREIITKLRDSLSHEEALYIRSEIEKKTYLYKNIQRDISQIKNLIPHILHRIRIASVKSLMKKVKLSESIEDIREFYGPYRQSIDQYTKEIEKTILSIQSIKEDFECLEELLLSLDKAINDKEMILFEQMHYLIQKGKKDLEILSRHFVTTCSLFLTCML</sequence>
<comment type="caution">
    <text evidence="1">The sequence shown here is derived from an EMBL/GenBank/DDBJ whole genome shotgun (WGS) entry which is preliminary data.</text>
</comment>
<keyword evidence="2" id="KW-1185">Reference proteome</keyword>
<dbReference type="Proteomes" id="UP000499080">
    <property type="component" value="Unassembled WGS sequence"/>
</dbReference>
<evidence type="ECO:0000313" key="2">
    <source>
        <dbReference type="Proteomes" id="UP000499080"/>
    </source>
</evidence>
<organism evidence="1 2">
    <name type="scientific">Araneus ventricosus</name>
    <name type="common">Orbweaver spider</name>
    <name type="synonym">Epeira ventricosa</name>
    <dbReference type="NCBI Taxonomy" id="182803"/>
    <lineage>
        <taxon>Eukaryota</taxon>
        <taxon>Metazoa</taxon>
        <taxon>Ecdysozoa</taxon>
        <taxon>Arthropoda</taxon>
        <taxon>Chelicerata</taxon>
        <taxon>Arachnida</taxon>
        <taxon>Araneae</taxon>
        <taxon>Araneomorphae</taxon>
        <taxon>Entelegynae</taxon>
        <taxon>Araneoidea</taxon>
        <taxon>Araneidae</taxon>
        <taxon>Araneus</taxon>
    </lineage>
</organism>
<reference evidence="1 2" key="1">
    <citation type="journal article" date="2019" name="Sci. Rep.">
        <title>Orb-weaving spider Araneus ventricosus genome elucidates the spidroin gene catalogue.</title>
        <authorList>
            <person name="Kono N."/>
            <person name="Nakamura H."/>
            <person name="Ohtoshi R."/>
            <person name="Moran D.A.P."/>
            <person name="Shinohara A."/>
            <person name="Yoshida Y."/>
            <person name="Fujiwara M."/>
            <person name="Mori M."/>
            <person name="Tomita M."/>
            <person name="Arakawa K."/>
        </authorList>
    </citation>
    <scope>NUCLEOTIDE SEQUENCE [LARGE SCALE GENOMIC DNA]</scope>
</reference>
<gene>
    <name evidence="1" type="ORF">AVEN_178749_1</name>
</gene>